<dbReference type="AlphaFoldDB" id="A0A2P2NDD3"/>
<organism evidence="1">
    <name type="scientific">Rhizophora mucronata</name>
    <name type="common">Asiatic mangrove</name>
    <dbReference type="NCBI Taxonomy" id="61149"/>
    <lineage>
        <taxon>Eukaryota</taxon>
        <taxon>Viridiplantae</taxon>
        <taxon>Streptophyta</taxon>
        <taxon>Embryophyta</taxon>
        <taxon>Tracheophyta</taxon>
        <taxon>Spermatophyta</taxon>
        <taxon>Magnoliopsida</taxon>
        <taxon>eudicotyledons</taxon>
        <taxon>Gunneridae</taxon>
        <taxon>Pentapetalae</taxon>
        <taxon>rosids</taxon>
        <taxon>fabids</taxon>
        <taxon>Malpighiales</taxon>
        <taxon>Rhizophoraceae</taxon>
        <taxon>Rhizophora</taxon>
    </lineage>
</organism>
<accession>A0A2P2NDD3</accession>
<proteinExistence type="predicted"/>
<protein>
    <submittedName>
        <fullName evidence="1">Uncharacterized protein</fullName>
    </submittedName>
</protein>
<reference evidence="1" key="1">
    <citation type="submission" date="2018-02" db="EMBL/GenBank/DDBJ databases">
        <title>Rhizophora mucronata_Transcriptome.</title>
        <authorList>
            <person name="Meera S.P."/>
            <person name="Sreeshan A."/>
            <person name="Augustine A."/>
        </authorList>
    </citation>
    <scope>NUCLEOTIDE SEQUENCE</scope>
    <source>
        <tissue evidence="1">Leaf</tissue>
    </source>
</reference>
<sequence length="42" mass="4739">MALIGARKLFFVGQFNLLNDLQMSQEAVASLYMHHCLSTLLI</sequence>
<name>A0A2P2NDD3_RHIMU</name>
<evidence type="ECO:0000313" key="1">
    <source>
        <dbReference type="EMBL" id="MBX40440.1"/>
    </source>
</evidence>
<dbReference type="EMBL" id="GGEC01059956">
    <property type="protein sequence ID" value="MBX40440.1"/>
    <property type="molecule type" value="Transcribed_RNA"/>
</dbReference>